<dbReference type="GO" id="GO:0003959">
    <property type="term" value="F:NADPH dehydrogenase activity"/>
    <property type="evidence" value="ECO:0007669"/>
    <property type="project" value="InterPro"/>
</dbReference>
<evidence type="ECO:0000256" key="1">
    <source>
        <dbReference type="SAM" id="MobiDB-lite"/>
    </source>
</evidence>
<dbReference type="SUPFAM" id="SSF51395">
    <property type="entry name" value="FMN-linked oxidoreductases"/>
    <property type="match status" value="1"/>
</dbReference>
<organism evidence="3 4">
    <name type="scientific">Geosmithia morbida</name>
    <dbReference type="NCBI Taxonomy" id="1094350"/>
    <lineage>
        <taxon>Eukaryota</taxon>
        <taxon>Fungi</taxon>
        <taxon>Dikarya</taxon>
        <taxon>Ascomycota</taxon>
        <taxon>Pezizomycotina</taxon>
        <taxon>Sordariomycetes</taxon>
        <taxon>Hypocreomycetidae</taxon>
        <taxon>Hypocreales</taxon>
        <taxon>Bionectriaceae</taxon>
        <taxon>Geosmithia</taxon>
    </lineage>
</organism>
<name>A0A9P4YXD8_9HYPO</name>
<dbReference type="AlphaFoldDB" id="A0A9P4YXD8"/>
<dbReference type="Gene3D" id="3.20.20.70">
    <property type="entry name" value="Aldolase class I"/>
    <property type="match status" value="1"/>
</dbReference>
<dbReference type="InterPro" id="IPR044152">
    <property type="entry name" value="YqjM-like"/>
</dbReference>
<protein>
    <submittedName>
        <fullName evidence="3">2,4-dienoyl-CoA reductase or related NADH-dependent reductase, Old Yellow Enzyme (OYE) family</fullName>
    </submittedName>
</protein>
<dbReference type="GO" id="GO:0010181">
    <property type="term" value="F:FMN binding"/>
    <property type="evidence" value="ECO:0007669"/>
    <property type="project" value="InterPro"/>
</dbReference>
<dbReference type="CDD" id="cd02932">
    <property type="entry name" value="OYE_YqiM_FMN"/>
    <property type="match status" value="1"/>
</dbReference>
<accession>A0A9P4YXD8</accession>
<evidence type="ECO:0000313" key="3">
    <source>
        <dbReference type="EMBL" id="KAF4124836.1"/>
    </source>
</evidence>
<dbReference type="InterPro" id="IPR013785">
    <property type="entry name" value="Aldolase_TIM"/>
</dbReference>
<dbReference type="OrthoDB" id="72788at2759"/>
<dbReference type="PANTHER" id="PTHR43303">
    <property type="entry name" value="NADPH DEHYDROGENASE C23G7.10C-RELATED"/>
    <property type="match status" value="1"/>
</dbReference>
<proteinExistence type="predicted"/>
<dbReference type="GO" id="GO:0050661">
    <property type="term" value="F:NADP binding"/>
    <property type="evidence" value="ECO:0007669"/>
    <property type="project" value="InterPro"/>
</dbReference>
<feature type="region of interest" description="Disordered" evidence="1">
    <location>
        <begin position="1"/>
        <end position="32"/>
    </location>
</feature>
<gene>
    <name evidence="3" type="ORF">GMORB2_3675</name>
</gene>
<dbReference type="PANTHER" id="PTHR43303:SF2">
    <property type="entry name" value="INDOLEAMINE 2,3-DIOXYGENASE PYRROLE 2,3-DIOXYGENASE (AFU_ORTHOLOGUE AFUA_5G01450"/>
    <property type="match status" value="1"/>
</dbReference>
<keyword evidence="4" id="KW-1185">Reference proteome</keyword>
<dbReference type="EMBL" id="JAANYQ010000003">
    <property type="protein sequence ID" value="KAF4124836.1"/>
    <property type="molecule type" value="Genomic_DNA"/>
</dbReference>
<comment type="caution">
    <text evidence="3">The sequence shown here is derived from an EMBL/GenBank/DDBJ whole genome shotgun (WGS) entry which is preliminary data.</text>
</comment>
<feature type="domain" description="NADH:flavin oxidoreductase/NADH oxidase N-terminal" evidence="2">
    <location>
        <begin position="36"/>
        <end position="391"/>
    </location>
</feature>
<reference evidence="3" key="1">
    <citation type="submission" date="2020-03" db="EMBL/GenBank/DDBJ databases">
        <title>Site-based positive gene gene selection in Geosmithia morbida across the United States reveals a broad range of putative effectors and factors for local host and environmental adapation.</title>
        <authorList>
            <person name="Onufrak A."/>
            <person name="Murdoch R.W."/>
            <person name="Gazis R."/>
            <person name="Huff M."/>
            <person name="Staton M."/>
            <person name="Klingeman W."/>
            <person name="Hadziabdic D."/>
        </authorList>
    </citation>
    <scope>NUCLEOTIDE SEQUENCE</scope>
    <source>
        <strain evidence="3">1262</strain>
    </source>
</reference>
<dbReference type="GeneID" id="55969903"/>
<dbReference type="InterPro" id="IPR001155">
    <property type="entry name" value="OxRdtase_FMN_N"/>
</dbReference>
<dbReference type="RefSeq" id="XP_035323488.1">
    <property type="nucleotide sequence ID" value="XM_035465651.1"/>
</dbReference>
<sequence length="413" mass="44965">MTRDIENKAAPGIPYFTPFQDPPAGTPHDAASAPTLFQPLRIRGVELHNRWGVAPMCTYSAGQDGRLTDWHLVHLGQYALHGAGLVIAEATAVEPRGRISPHDSGLWDDEQIAPLRRITDYIHGQGSHAAIQLAHGGRKASSLPPWIRLPGSIVAPEHLGGWPDHVVGPSGLRFDEDHVVPHELTSAQIGDVVQKFRDAAARAVKAGFDVIEVHGAHGYLISSFLSPTSNKRNDEYGGSFENRTRLLREVLTAIRGVIPANMPLWLRISATEWMDHSGEPSWDLQSSIRLARQLPALGVDVLDVSSGGNSAAQKFTVSQTYQTDLAGEIRRSLHAEGIFNLLIATVGQVRDGRFAASLVQTGGEEPQADLVLAGRQFLREADFVLSAAQELDVPVQWPSQYLRAAPKVNRPNL</sequence>
<dbReference type="Pfam" id="PF00724">
    <property type="entry name" value="Oxidored_FMN"/>
    <property type="match status" value="1"/>
</dbReference>
<dbReference type="Proteomes" id="UP000749293">
    <property type="component" value="Unassembled WGS sequence"/>
</dbReference>
<evidence type="ECO:0000259" key="2">
    <source>
        <dbReference type="Pfam" id="PF00724"/>
    </source>
</evidence>
<evidence type="ECO:0000313" key="4">
    <source>
        <dbReference type="Proteomes" id="UP000749293"/>
    </source>
</evidence>